<sequence length="75" mass="8681">MNSRPIKLPRRLTWGRLRRLSDCSPRTHASSTRQRVVVFTGTPHHTLIQDAAASHTLLQYTTFYYRPIECCISPL</sequence>
<name>A0A5B7FAY6_PORTR</name>
<evidence type="ECO:0000313" key="2">
    <source>
        <dbReference type="Proteomes" id="UP000324222"/>
    </source>
</evidence>
<organism evidence="1 2">
    <name type="scientific">Portunus trituberculatus</name>
    <name type="common">Swimming crab</name>
    <name type="synonym">Neptunus trituberculatus</name>
    <dbReference type="NCBI Taxonomy" id="210409"/>
    <lineage>
        <taxon>Eukaryota</taxon>
        <taxon>Metazoa</taxon>
        <taxon>Ecdysozoa</taxon>
        <taxon>Arthropoda</taxon>
        <taxon>Crustacea</taxon>
        <taxon>Multicrustacea</taxon>
        <taxon>Malacostraca</taxon>
        <taxon>Eumalacostraca</taxon>
        <taxon>Eucarida</taxon>
        <taxon>Decapoda</taxon>
        <taxon>Pleocyemata</taxon>
        <taxon>Brachyura</taxon>
        <taxon>Eubrachyura</taxon>
        <taxon>Portunoidea</taxon>
        <taxon>Portunidae</taxon>
        <taxon>Portuninae</taxon>
        <taxon>Portunus</taxon>
    </lineage>
</organism>
<evidence type="ECO:0000313" key="1">
    <source>
        <dbReference type="EMBL" id="MPC42476.1"/>
    </source>
</evidence>
<dbReference type="EMBL" id="VSRR010005451">
    <property type="protein sequence ID" value="MPC42476.1"/>
    <property type="molecule type" value="Genomic_DNA"/>
</dbReference>
<keyword evidence="2" id="KW-1185">Reference proteome</keyword>
<comment type="caution">
    <text evidence="1">The sequence shown here is derived from an EMBL/GenBank/DDBJ whole genome shotgun (WGS) entry which is preliminary data.</text>
</comment>
<gene>
    <name evidence="1" type="ORF">E2C01_036098</name>
</gene>
<reference evidence="1 2" key="1">
    <citation type="submission" date="2019-05" db="EMBL/GenBank/DDBJ databases">
        <title>Another draft genome of Portunus trituberculatus and its Hox gene families provides insights of decapod evolution.</title>
        <authorList>
            <person name="Jeong J.-H."/>
            <person name="Song I."/>
            <person name="Kim S."/>
            <person name="Choi T."/>
            <person name="Kim D."/>
            <person name="Ryu S."/>
            <person name="Kim W."/>
        </authorList>
    </citation>
    <scope>NUCLEOTIDE SEQUENCE [LARGE SCALE GENOMIC DNA]</scope>
    <source>
        <tissue evidence="1">Muscle</tissue>
    </source>
</reference>
<dbReference type="Proteomes" id="UP000324222">
    <property type="component" value="Unassembled WGS sequence"/>
</dbReference>
<dbReference type="AlphaFoldDB" id="A0A5B7FAY6"/>
<accession>A0A5B7FAY6</accession>
<proteinExistence type="predicted"/>
<protein>
    <submittedName>
        <fullName evidence="1">Uncharacterized protein</fullName>
    </submittedName>
</protein>